<proteinExistence type="predicted"/>
<evidence type="ECO:0000259" key="1">
    <source>
        <dbReference type="SMART" id="SM00587"/>
    </source>
</evidence>
<accession>A0AAD4PKN6</accession>
<dbReference type="AlphaFoldDB" id="A0AAD4PKN6"/>
<reference evidence="2" key="1">
    <citation type="journal article" date="2021" name="Mol. Ecol. Resour.">
        <title>Phylogenomic analyses of the genus Drosophila reveals genomic signals of climate adaptation.</title>
        <authorList>
            <person name="Li F."/>
            <person name="Rane R.V."/>
            <person name="Luria V."/>
            <person name="Xiong Z."/>
            <person name="Chen J."/>
            <person name="Li Z."/>
            <person name="Catullo R.A."/>
            <person name="Griffin P.C."/>
            <person name="Schiffer M."/>
            <person name="Pearce S."/>
            <person name="Lee S.F."/>
            <person name="McElroy K."/>
            <person name="Stocker A."/>
            <person name="Shirriffs J."/>
            <person name="Cockerell F."/>
            <person name="Coppin C."/>
            <person name="Sgro C.M."/>
            <person name="Karger A."/>
            <person name="Cain J.W."/>
            <person name="Weber J.A."/>
            <person name="Santpere G."/>
            <person name="Kirschner M.W."/>
            <person name="Hoffmann A.A."/>
            <person name="Oakeshott J.G."/>
            <person name="Zhang G."/>
        </authorList>
    </citation>
    <scope>NUCLEOTIDE SEQUENCE</scope>
    <source>
        <strain evidence="2">BGI-SZ-2011g</strain>
    </source>
</reference>
<dbReference type="SMART" id="SM00587">
    <property type="entry name" value="CHK"/>
    <property type="match status" value="1"/>
</dbReference>
<dbReference type="EMBL" id="JAJJHW010002585">
    <property type="protein sequence ID" value="KAH8370343.1"/>
    <property type="molecule type" value="Genomic_DNA"/>
</dbReference>
<dbReference type="Gene3D" id="3.90.1200.10">
    <property type="match status" value="1"/>
</dbReference>
<dbReference type="Proteomes" id="UP001200034">
    <property type="component" value="Unassembled WGS sequence"/>
</dbReference>
<organism evidence="2 3">
    <name type="scientific">Drosophila rubida</name>
    <dbReference type="NCBI Taxonomy" id="30044"/>
    <lineage>
        <taxon>Eukaryota</taxon>
        <taxon>Metazoa</taxon>
        <taxon>Ecdysozoa</taxon>
        <taxon>Arthropoda</taxon>
        <taxon>Hexapoda</taxon>
        <taxon>Insecta</taxon>
        <taxon>Pterygota</taxon>
        <taxon>Neoptera</taxon>
        <taxon>Endopterygota</taxon>
        <taxon>Diptera</taxon>
        <taxon>Brachycera</taxon>
        <taxon>Muscomorpha</taxon>
        <taxon>Ephydroidea</taxon>
        <taxon>Drosophilidae</taxon>
        <taxon>Drosophila</taxon>
    </lineage>
</organism>
<dbReference type="InterPro" id="IPR004119">
    <property type="entry name" value="EcKL"/>
</dbReference>
<evidence type="ECO:0000313" key="2">
    <source>
        <dbReference type="EMBL" id="KAH8370343.1"/>
    </source>
</evidence>
<protein>
    <recommendedName>
        <fullName evidence="1">CHK kinase-like domain-containing protein</fullName>
    </recommendedName>
</protein>
<dbReference type="Pfam" id="PF02958">
    <property type="entry name" value="EcKL"/>
    <property type="match status" value="1"/>
</dbReference>
<evidence type="ECO:0000313" key="3">
    <source>
        <dbReference type="Proteomes" id="UP001200034"/>
    </source>
</evidence>
<comment type="caution">
    <text evidence="2">The sequence shown here is derived from an EMBL/GenBank/DDBJ whole genome shotgun (WGS) entry which is preliminary data.</text>
</comment>
<keyword evidence="3" id="KW-1185">Reference proteome</keyword>
<gene>
    <name evidence="2" type="ORF">KR093_003119</name>
</gene>
<dbReference type="PANTHER" id="PTHR11012">
    <property type="entry name" value="PROTEIN KINASE-LIKE DOMAIN-CONTAINING"/>
    <property type="match status" value="1"/>
</dbReference>
<dbReference type="PANTHER" id="PTHR11012:SF47">
    <property type="entry name" value="GH22833P"/>
    <property type="match status" value="1"/>
</dbReference>
<name>A0AAD4PKN6_9MUSC</name>
<dbReference type="SUPFAM" id="SSF56112">
    <property type="entry name" value="Protein kinase-like (PK-like)"/>
    <property type="match status" value="1"/>
</dbReference>
<dbReference type="InterPro" id="IPR015897">
    <property type="entry name" value="CHK_kinase-like"/>
</dbReference>
<sequence>MAATTAKRTTGGAGGLANGGVLLSLAGVNQYEEDVEHLRQLLSVRNVVTFDIGRIACSAGSSSGDNYMSLVKRVTIYDAAAGDATAAGAGDGANDGEIWSVIIKRQIASLSRRQLYRCEEAFTNEIQMYQHVVPLLCRYSRQPMFPQCHLADKDDGSSNGEAIIVLQDLKALGFRMQNRLAGLELRQCLLVMKKLAQLHAASLAAQQLEAAQFAQKCAQMKEIVYCPEAAEFYSRILDTSVQQALDSLHASNADGQLSTPIRLIEQLQPKLFDQLQLSINAAAATPFSVVCHGDLWLNNLMFRAQPEEVIFFDLQAMRRSSPVFDILHFIYTSTRRQLRDVHTDTMLAAYTEALHKELAHQLRQTPAAEQLEALCELFSLQRLSEEYVRHVHYGLAISMWILPAVTFDANNIPDLDEISEQNLTGKEINCTQKLTPEYHLRIRELALEFYEHRYLG</sequence>
<feature type="domain" description="CHK kinase-like" evidence="1">
    <location>
        <begin position="164"/>
        <end position="360"/>
    </location>
</feature>
<dbReference type="InterPro" id="IPR011009">
    <property type="entry name" value="Kinase-like_dom_sf"/>
</dbReference>